<dbReference type="Gene3D" id="3.80.10.10">
    <property type="entry name" value="Ribonuclease Inhibitor"/>
    <property type="match status" value="1"/>
</dbReference>
<accession>A0ABR1YB55</accession>
<evidence type="ECO:0000313" key="2">
    <source>
        <dbReference type="Proteomes" id="UP001492380"/>
    </source>
</evidence>
<name>A0ABR1YB55_9PEZI</name>
<organism evidence="1 2">
    <name type="scientific">Phyllosticta capitalensis</name>
    <dbReference type="NCBI Taxonomy" id="121624"/>
    <lineage>
        <taxon>Eukaryota</taxon>
        <taxon>Fungi</taxon>
        <taxon>Dikarya</taxon>
        <taxon>Ascomycota</taxon>
        <taxon>Pezizomycotina</taxon>
        <taxon>Dothideomycetes</taxon>
        <taxon>Dothideomycetes incertae sedis</taxon>
        <taxon>Botryosphaeriales</taxon>
        <taxon>Phyllostictaceae</taxon>
        <taxon>Phyllosticta</taxon>
    </lineage>
</organism>
<keyword evidence="2" id="KW-1185">Reference proteome</keyword>
<sequence length="197" mass="22943">MSFFLIPEFRHHVSRLGNIIEKLSVLRLSISCWDIRQGEHWGALLQLISKAKKLKVLHLKLEDLAEYYMPELFDAINSLPLEELHLDGVVFSKRAFLLFLYKQRSTLKKLAMDGCFYGGSSWQRLLEEARTTRGVLQVEELYINTGYIKDPHSLGYLIDEFLVLPSVPRHLIMSNGRALWRRWMAEPTPENFPLALE</sequence>
<dbReference type="InterPro" id="IPR032675">
    <property type="entry name" value="LRR_dom_sf"/>
</dbReference>
<proteinExistence type="predicted"/>
<dbReference type="EMBL" id="JBBWRZ010000014">
    <property type="protein sequence ID" value="KAK8223150.1"/>
    <property type="molecule type" value="Genomic_DNA"/>
</dbReference>
<dbReference type="SUPFAM" id="SSF52047">
    <property type="entry name" value="RNI-like"/>
    <property type="match status" value="1"/>
</dbReference>
<reference evidence="1 2" key="1">
    <citation type="submission" date="2024-04" db="EMBL/GenBank/DDBJ databases">
        <title>Phyllosticta paracitricarpa is synonymous to the EU quarantine fungus P. citricarpa based on phylogenomic analyses.</title>
        <authorList>
            <consortium name="Lawrence Berkeley National Laboratory"/>
            <person name="Van Ingen-Buijs V.A."/>
            <person name="Van Westerhoven A.C."/>
            <person name="Haridas S."/>
            <person name="Skiadas P."/>
            <person name="Martin F."/>
            <person name="Groenewald J.Z."/>
            <person name="Crous P.W."/>
            <person name="Seidl M.F."/>
        </authorList>
    </citation>
    <scope>NUCLEOTIDE SEQUENCE [LARGE SCALE GENOMIC DNA]</scope>
    <source>
        <strain evidence="1 2">CBS 123374</strain>
    </source>
</reference>
<protein>
    <submittedName>
        <fullName evidence="1">Uncharacterized protein</fullName>
    </submittedName>
</protein>
<gene>
    <name evidence="1" type="ORF">HDK90DRAFT_499647</name>
</gene>
<comment type="caution">
    <text evidence="1">The sequence shown here is derived from an EMBL/GenBank/DDBJ whole genome shotgun (WGS) entry which is preliminary data.</text>
</comment>
<evidence type="ECO:0000313" key="1">
    <source>
        <dbReference type="EMBL" id="KAK8223150.1"/>
    </source>
</evidence>
<dbReference type="Proteomes" id="UP001492380">
    <property type="component" value="Unassembled WGS sequence"/>
</dbReference>